<evidence type="ECO:0000313" key="2">
    <source>
        <dbReference type="Proteomes" id="UP000321532"/>
    </source>
</evidence>
<accession>A0A512AS84</accession>
<organism evidence="1 2">
    <name type="scientific">Adhaeribacter aerolatus</name>
    <dbReference type="NCBI Taxonomy" id="670289"/>
    <lineage>
        <taxon>Bacteria</taxon>
        <taxon>Pseudomonadati</taxon>
        <taxon>Bacteroidota</taxon>
        <taxon>Cytophagia</taxon>
        <taxon>Cytophagales</taxon>
        <taxon>Hymenobacteraceae</taxon>
        <taxon>Adhaeribacter</taxon>
    </lineage>
</organism>
<dbReference type="Proteomes" id="UP000321532">
    <property type="component" value="Unassembled WGS sequence"/>
</dbReference>
<dbReference type="RefSeq" id="WP_146894610.1">
    <property type="nucleotide sequence ID" value="NZ_BJYS01000001.1"/>
</dbReference>
<sequence length="133" mass="15107">MQTFIQVNIENTTSFSFQRPLLSWLKARNPEMAVLDLDSFSDEMLVKQAGRLIQEAVKYAVYFKVAEPDAKLGAAFKLLEEIIGEDKPGLILLEGTHARLTAILQSRPHLQFNTVPNPEEVKQHLDHYFNPAN</sequence>
<evidence type="ECO:0000313" key="1">
    <source>
        <dbReference type="EMBL" id="GEO02574.1"/>
    </source>
</evidence>
<comment type="caution">
    <text evidence="1">The sequence shown here is derived from an EMBL/GenBank/DDBJ whole genome shotgun (WGS) entry which is preliminary data.</text>
</comment>
<proteinExistence type="predicted"/>
<keyword evidence="2" id="KW-1185">Reference proteome</keyword>
<dbReference type="OrthoDB" id="894055at2"/>
<dbReference type="EMBL" id="BJYS01000001">
    <property type="protein sequence ID" value="GEO02574.1"/>
    <property type="molecule type" value="Genomic_DNA"/>
</dbReference>
<gene>
    <name evidence="1" type="ORF">AAE02nite_02380</name>
</gene>
<reference evidence="1 2" key="1">
    <citation type="submission" date="2019-07" db="EMBL/GenBank/DDBJ databases">
        <title>Whole genome shotgun sequence of Adhaeribacter aerolatus NBRC 106133.</title>
        <authorList>
            <person name="Hosoyama A."/>
            <person name="Uohara A."/>
            <person name="Ohji S."/>
            <person name="Ichikawa N."/>
        </authorList>
    </citation>
    <scope>NUCLEOTIDE SEQUENCE [LARGE SCALE GENOMIC DNA]</scope>
    <source>
        <strain evidence="1 2">NBRC 106133</strain>
    </source>
</reference>
<evidence type="ECO:0008006" key="3">
    <source>
        <dbReference type="Google" id="ProtNLM"/>
    </source>
</evidence>
<name>A0A512AS84_9BACT</name>
<protein>
    <recommendedName>
        <fullName evidence="3">STAS domain-containing protein</fullName>
    </recommendedName>
</protein>
<dbReference type="AlphaFoldDB" id="A0A512AS84"/>